<dbReference type="Gene3D" id="3.40.50.150">
    <property type="entry name" value="Vaccinia Virus protein VP39"/>
    <property type="match status" value="1"/>
</dbReference>
<dbReference type="GO" id="GO:0032259">
    <property type="term" value="P:methylation"/>
    <property type="evidence" value="ECO:0007669"/>
    <property type="project" value="UniProtKB-KW"/>
</dbReference>
<evidence type="ECO:0000313" key="2">
    <source>
        <dbReference type="Proteomes" id="UP001082703"/>
    </source>
</evidence>
<gene>
    <name evidence="1" type="ORF">OUY18_02230</name>
</gene>
<dbReference type="PANTHER" id="PTHR38451:SF1">
    <property type="entry name" value="TRNA (ADENINE(22)-N(1))-METHYLTRANSFERASE"/>
    <property type="match status" value="1"/>
</dbReference>
<dbReference type="SUPFAM" id="SSF53335">
    <property type="entry name" value="S-adenosyl-L-methionine-dependent methyltransferases"/>
    <property type="match status" value="1"/>
</dbReference>
<dbReference type="InterPro" id="IPR029063">
    <property type="entry name" value="SAM-dependent_MTases_sf"/>
</dbReference>
<keyword evidence="2" id="KW-1185">Reference proteome</keyword>
<protein>
    <submittedName>
        <fullName evidence="1">Class I SAM-dependent methyltransferase</fullName>
    </submittedName>
</protein>
<sequence length="234" mass="26040">MGLHPLFTLGGRLQLCASMVRDQTTLADIGTDHAYLPIWLAKQGLVSRAIASDVRPGPLKTAEQNILRYRVQDIVSTRLSDGLQAILPDEAEDIVLAGMGGELMKQILSAAPWVKEEHKRLILQPMTSIPQLRGFLAERGFAILREQAVMEEDHAYTVMLAGYRPQEVSTDALYPYIGKLDAKTADNREYMRRLAANLEKKARGFRISGKNEDADALNAIIGKIKEITEKGERQ</sequence>
<proteinExistence type="predicted"/>
<accession>A0ABT4BQB5</accession>
<keyword evidence="1" id="KW-0489">Methyltransferase</keyword>
<dbReference type="PIRSF" id="PIRSF018637">
    <property type="entry name" value="TrmK"/>
    <property type="match status" value="1"/>
</dbReference>
<dbReference type="GO" id="GO:0008168">
    <property type="term" value="F:methyltransferase activity"/>
    <property type="evidence" value="ECO:0007669"/>
    <property type="project" value="UniProtKB-KW"/>
</dbReference>
<keyword evidence="1" id="KW-0808">Transferase</keyword>
<reference evidence="1 2" key="1">
    <citation type="submission" date="2022-11" db="EMBL/GenBank/DDBJ databases">
        <authorList>
            <person name="Caiyu Z."/>
        </authorList>
    </citation>
    <scope>NUCLEOTIDE SEQUENCE [LARGE SCALE GENOMIC DNA]</scope>
    <source>
        <strain evidence="1 2">YR-4</strain>
    </source>
</reference>
<dbReference type="Pfam" id="PF12847">
    <property type="entry name" value="Methyltransf_18"/>
    <property type="match status" value="1"/>
</dbReference>
<dbReference type="EMBL" id="JAPOHA010000002">
    <property type="protein sequence ID" value="MCY1713073.1"/>
    <property type="molecule type" value="Genomic_DNA"/>
</dbReference>
<organism evidence="1 2">
    <name type="scientific">Caproiciproducens galactitolivorans</name>
    <dbReference type="NCBI Taxonomy" id="642589"/>
    <lineage>
        <taxon>Bacteria</taxon>
        <taxon>Bacillati</taxon>
        <taxon>Bacillota</taxon>
        <taxon>Clostridia</taxon>
        <taxon>Eubacteriales</taxon>
        <taxon>Acutalibacteraceae</taxon>
        <taxon>Caproiciproducens</taxon>
    </lineage>
</organism>
<dbReference type="Proteomes" id="UP001082703">
    <property type="component" value="Unassembled WGS sequence"/>
</dbReference>
<dbReference type="PANTHER" id="PTHR38451">
    <property type="entry name" value="TRNA (ADENINE(22)-N(1))-METHYLTRANSFERASE"/>
    <property type="match status" value="1"/>
</dbReference>
<dbReference type="InterPro" id="IPR006901">
    <property type="entry name" value="TrmK"/>
</dbReference>
<name>A0ABT4BQB5_9FIRM</name>
<dbReference type="RefSeq" id="WP_268057082.1">
    <property type="nucleotide sequence ID" value="NZ_JAPOHA010000002.1"/>
</dbReference>
<evidence type="ECO:0000313" key="1">
    <source>
        <dbReference type="EMBL" id="MCY1713073.1"/>
    </source>
</evidence>
<comment type="caution">
    <text evidence="1">The sequence shown here is derived from an EMBL/GenBank/DDBJ whole genome shotgun (WGS) entry which is preliminary data.</text>
</comment>